<feature type="transmembrane region" description="Helical" evidence="1">
    <location>
        <begin position="34"/>
        <end position="52"/>
    </location>
</feature>
<accession>W1Q4Q1</accession>
<evidence type="ECO:0000313" key="2">
    <source>
        <dbReference type="EMBL" id="ESK66187.1"/>
    </source>
</evidence>
<feature type="transmembrane region" description="Helical" evidence="1">
    <location>
        <begin position="155"/>
        <end position="173"/>
    </location>
</feature>
<name>W1Q4Q1_ABIDE</name>
<feature type="transmembrane region" description="Helical" evidence="1">
    <location>
        <begin position="95"/>
        <end position="115"/>
    </location>
</feature>
<feature type="transmembrane region" description="Helical" evidence="1">
    <location>
        <begin position="127"/>
        <end position="149"/>
    </location>
</feature>
<evidence type="ECO:0000313" key="3">
    <source>
        <dbReference type="Proteomes" id="UP000019050"/>
    </source>
</evidence>
<feature type="transmembrane region" description="Helical" evidence="1">
    <location>
        <begin position="72"/>
        <end position="89"/>
    </location>
</feature>
<feature type="transmembrane region" description="Helical" evidence="1">
    <location>
        <begin position="12"/>
        <end position="28"/>
    </location>
</feature>
<proteinExistence type="predicted"/>
<keyword evidence="3" id="KW-1185">Reference proteome</keyword>
<keyword evidence="1" id="KW-0812">Transmembrane</keyword>
<reference evidence="2" key="1">
    <citation type="submission" date="2013-06" db="EMBL/GenBank/DDBJ databases">
        <authorList>
            <person name="Weinstock G."/>
            <person name="Sodergren E."/>
            <person name="Clifton S."/>
            <person name="Fulton L."/>
            <person name="Fulton B."/>
            <person name="Courtney L."/>
            <person name="Fronick C."/>
            <person name="Harrison M."/>
            <person name="Strong C."/>
            <person name="Farmer C."/>
            <person name="Delahaunty K."/>
            <person name="Markovic C."/>
            <person name="Hall O."/>
            <person name="Minx P."/>
            <person name="Tomlinson C."/>
            <person name="Mitreva M."/>
            <person name="Nelson J."/>
            <person name="Hou S."/>
            <person name="Wollam A."/>
            <person name="Pepin K.H."/>
            <person name="Johnson M."/>
            <person name="Bhonagiri V."/>
            <person name="Nash W.E."/>
            <person name="Warren W."/>
            <person name="Chinwalla A."/>
            <person name="Mardis E.R."/>
            <person name="Wilson R.K."/>
        </authorList>
    </citation>
    <scope>NUCLEOTIDE SEQUENCE [LARGE SCALE GENOMIC DNA]</scope>
    <source>
        <strain evidence="2">ATCC 49176</strain>
    </source>
</reference>
<dbReference type="EMBL" id="ACIN03000003">
    <property type="protein sequence ID" value="ESK66187.1"/>
    <property type="molecule type" value="Genomic_DNA"/>
</dbReference>
<dbReference type="GeneID" id="84816626"/>
<evidence type="ECO:0000256" key="1">
    <source>
        <dbReference type="SAM" id="Phobius"/>
    </source>
</evidence>
<gene>
    <name evidence="2" type="ORF">GCWU000182_000530</name>
</gene>
<dbReference type="HOGENOM" id="CLU_1324084_0_0_9"/>
<keyword evidence="1" id="KW-1133">Transmembrane helix</keyword>
<organism evidence="2 3">
    <name type="scientific">Abiotrophia defectiva ATCC 49176</name>
    <dbReference type="NCBI Taxonomy" id="592010"/>
    <lineage>
        <taxon>Bacteria</taxon>
        <taxon>Bacillati</taxon>
        <taxon>Bacillota</taxon>
        <taxon>Bacilli</taxon>
        <taxon>Lactobacillales</taxon>
        <taxon>Aerococcaceae</taxon>
        <taxon>Abiotrophia</taxon>
    </lineage>
</organism>
<comment type="caution">
    <text evidence="2">The sequence shown here is derived from an EMBL/GenBank/DDBJ whole genome shotgun (WGS) entry which is preliminary data.</text>
</comment>
<keyword evidence="1" id="KW-0472">Membrane</keyword>
<protein>
    <recommendedName>
        <fullName evidence="4">CDP-alcohol phosphatidyltransferase</fullName>
    </recommendedName>
</protein>
<feature type="transmembrane region" description="Helical" evidence="1">
    <location>
        <begin position="185"/>
        <end position="202"/>
    </location>
</feature>
<dbReference type="eggNOG" id="COG1183">
    <property type="taxonomic scope" value="Bacteria"/>
</dbReference>
<sequence length="207" mass="23007">MFIGKLHRSNLVLLASLFFAATGIGFAFHGELQYALVSLMIAAIIDFFVSSVMRQFQSTVSEAAFGKELKTLSNFLIYGVLPAVYMMAVAKAGGLSLVVFAFYILAVGTRLAYFNQSTQFQEPQDKSFTTGLPLELGTIVIPLVSLLGFLLPLNIFQIFLMLIYLVLGFAYVYKVKIPRLPKQWLFYLVALEALLCVVWLFLGKFGA</sequence>
<dbReference type="RefSeq" id="WP_023391181.1">
    <property type="nucleotide sequence ID" value="NZ_KI535340.1"/>
</dbReference>
<evidence type="ECO:0008006" key="4">
    <source>
        <dbReference type="Google" id="ProtNLM"/>
    </source>
</evidence>
<dbReference type="STRING" id="592010.GCWU000182_000530"/>
<dbReference type="Proteomes" id="UP000019050">
    <property type="component" value="Unassembled WGS sequence"/>
</dbReference>
<dbReference type="AlphaFoldDB" id="W1Q4Q1"/>
<dbReference type="OrthoDB" id="2139692at2"/>